<evidence type="ECO:0000313" key="2">
    <source>
        <dbReference type="Proteomes" id="UP001333818"/>
    </source>
</evidence>
<sequence length="66" mass="7260">MQYLMMDLHQRFIGTLNYNTPLAVGDKFEASNAKTYTVVSIDASRNPSKKHKSVTVIANGASARSN</sequence>
<gene>
    <name evidence="1" type="ORF">V2H45_15950</name>
</gene>
<comment type="caution">
    <text evidence="1">The sequence shown here is derived from an EMBL/GenBank/DDBJ whole genome shotgun (WGS) entry which is preliminary data.</text>
</comment>
<protein>
    <submittedName>
        <fullName evidence="1">Uncharacterized protein</fullName>
    </submittedName>
</protein>
<reference evidence="1" key="1">
    <citation type="submission" date="2024-01" db="EMBL/GenBank/DDBJ databases">
        <title>Bank of Algae and Cyanobacteria of the Azores (BACA) strain genomes.</title>
        <authorList>
            <person name="Luz R."/>
            <person name="Cordeiro R."/>
            <person name="Fonseca A."/>
            <person name="Goncalves V."/>
        </authorList>
    </citation>
    <scope>NUCLEOTIDE SEQUENCE</scope>
    <source>
        <strain evidence="1">BACA0141</strain>
    </source>
</reference>
<accession>A0AAW9PZ05</accession>
<keyword evidence="2" id="KW-1185">Reference proteome</keyword>
<dbReference type="AlphaFoldDB" id="A0AAW9PZ05"/>
<proteinExistence type="predicted"/>
<organism evidence="1 2">
    <name type="scientific">Tumidithrix elongata BACA0141</name>
    <dbReference type="NCBI Taxonomy" id="2716417"/>
    <lineage>
        <taxon>Bacteria</taxon>
        <taxon>Bacillati</taxon>
        <taxon>Cyanobacteriota</taxon>
        <taxon>Cyanophyceae</taxon>
        <taxon>Pseudanabaenales</taxon>
        <taxon>Pseudanabaenaceae</taxon>
        <taxon>Tumidithrix</taxon>
        <taxon>Tumidithrix elongata</taxon>
    </lineage>
</organism>
<name>A0AAW9PZ05_9CYAN</name>
<dbReference type="Proteomes" id="UP001333818">
    <property type="component" value="Unassembled WGS sequence"/>
</dbReference>
<dbReference type="EMBL" id="JAZBJZ010000069">
    <property type="protein sequence ID" value="MEE3718232.1"/>
    <property type="molecule type" value="Genomic_DNA"/>
</dbReference>
<dbReference type="RefSeq" id="WP_330484665.1">
    <property type="nucleotide sequence ID" value="NZ_JAZBJZ010000069.1"/>
</dbReference>
<evidence type="ECO:0000313" key="1">
    <source>
        <dbReference type="EMBL" id="MEE3718232.1"/>
    </source>
</evidence>